<sequence length="212" mass="22243">MVIFDCDGTLVDSERIANEVFAALITSEGLPTSFEQCVARYMGRSASSCFAEIERELGHPLRADMAEERTRRLNERLVAELVAVPSMADVLTGLAAEGVPVCVASSSTPEEIAFRLDRTGLTDFFDGKLFSATMVANGKPAPDIFLFAAEKLGARPESCAVVEDSPIGVAAGRAAGMRVVGFADLVAPDTLRAAGADLVVTDAADLPGALGF</sequence>
<dbReference type="SFLD" id="SFLDG01135">
    <property type="entry name" value="C1.5.6:_HAD__Beta-PGM__Phospha"/>
    <property type="match status" value="1"/>
</dbReference>
<evidence type="ECO:0000256" key="2">
    <source>
        <dbReference type="ARBA" id="ARBA00006171"/>
    </source>
</evidence>
<keyword evidence="6" id="KW-1185">Reference proteome</keyword>
<organism evidence="5 6">
    <name type="scientific">Solihabitans fulvus</name>
    <dbReference type="NCBI Taxonomy" id="1892852"/>
    <lineage>
        <taxon>Bacteria</taxon>
        <taxon>Bacillati</taxon>
        <taxon>Actinomycetota</taxon>
        <taxon>Actinomycetes</taxon>
        <taxon>Pseudonocardiales</taxon>
        <taxon>Pseudonocardiaceae</taxon>
        <taxon>Solihabitans</taxon>
    </lineage>
</organism>
<dbReference type="NCBIfam" id="TIGR01509">
    <property type="entry name" value="HAD-SF-IA-v3"/>
    <property type="match status" value="1"/>
</dbReference>
<dbReference type="Proteomes" id="UP000323454">
    <property type="component" value="Unassembled WGS sequence"/>
</dbReference>
<dbReference type="PANTHER" id="PTHR46193:SF10">
    <property type="entry name" value="6-PHOSPHOGLUCONATE PHOSPHATASE"/>
    <property type="match status" value="1"/>
</dbReference>
<comment type="similarity">
    <text evidence="2">Belongs to the HAD-like hydrolase superfamily. CbbY/CbbZ/Gph/YieH family.</text>
</comment>
<dbReference type="AlphaFoldDB" id="A0A5B2WPF7"/>
<evidence type="ECO:0000256" key="1">
    <source>
        <dbReference type="ARBA" id="ARBA00001946"/>
    </source>
</evidence>
<dbReference type="OrthoDB" id="9812856at2"/>
<keyword evidence="4" id="KW-0460">Magnesium</keyword>
<evidence type="ECO:0000256" key="3">
    <source>
        <dbReference type="ARBA" id="ARBA00022723"/>
    </source>
</evidence>
<dbReference type="Gene3D" id="3.40.50.1000">
    <property type="entry name" value="HAD superfamily/HAD-like"/>
    <property type="match status" value="1"/>
</dbReference>
<dbReference type="GO" id="GO:0046872">
    <property type="term" value="F:metal ion binding"/>
    <property type="evidence" value="ECO:0007669"/>
    <property type="project" value="UniProtKB-KW"/>
</dbReference>
<dbReference type="InterPro" id="IPR036412">
    <property type="entry name" value="HAD-like_sf"/>
</dbReference>
<gene>
    <name evidence="5" type="ORF">F0L68_32445</name>
</gene>
<dbReference type="InterPro" id="IPR023214">
    <property type="entry name" value="HAD_sf"/>
</dbReference>
<dbReference type="EMBL" id="VUOB01000065">
    <property type="protein sequence ID" value="KAA2253641.1"/>
    <property type="molecule type" value="Genomic_DNA"/>
</dbReference>
<dbReference type="InterPro" id="IPR051600">
    <property type="entry name" value="Beta-PGM-like"/>
</dbReference>
<evidence type="ECO:0000313" key="5">
    <source>
        <dbReference type="EMBL" id="KAA2253641.1"/>
    </source>
</evidence>
<accession>A0A5B2WPF7</accession>
<name>A0A5B2WPF7_9PSEU</name>
<dbReference type="SFLD" id="SFLDS00003">
    <property type="entry name" value="Haloacid_Dehalogenase"/>
    <property type="match status" value="1"/>
</dbReference>
<dbReference type="Gene3D" id="1.10.150.240">
    <property type="entry name" value="Putative phosphatase, domain 2"/>
    <property type="match status" value="1"/>
</dbReference>
<evidence type="ECO:0000256" key="4">
    <source>
        <dbReference type="ARBA" id="ARBA00022842"/>
    </source>
</evidence>
<reference evidence="5 6" key="1">
    <citation type="submission" date="2019-09" db="EMBL/GenBank/DDBJ databases">
        <title>Goodfellowia gen. nov., a new genus of the Pseudonocardineae related to Actinoalloteichus, containing Goodfellowia coeruleoviolacea gen. nov., comb. nov. gen. nov., comb. nov.</title>
        <authorList>
            <person name="Labeda D."/>
        </authorList>
    </citation>
    <scope>NUCLEOTIDE SEQUENCE [LARGE SCALE GENOMIC DNA]</scope>
    <source>
        <strain evidence="5 6">AN110305</strain>
    </source>
</reference>
<dbReference type="InterPro" id="IPR006439">
    <property type="entry name" value="HAD-SF_hydro_IA"/>
</dbReference>
<protein>
    <submittedName>
        <fullName evidence="5">HAD family phosphatase</fullName>
    </submittedName>
</protein>
<dbReference type="PANTHER" id="PTHR46193">
    <property type="entry name" value="6-PHOSPHOGLUCONATE PHOSPHATASE"/>
    <property type="match status" value="1"/>
</dbReference>
<dbReference type="SUPFAM" id="SSF56784">
    <property type="entry name" value="HAD-like"/>
    <property type="match status" value="1"/>
</dbReference>
<dbReference type="InterPro" id="IPR023198">
    <property type="entry name" value="PGP-like_dom2"/>
</dbReference>
<dbReference type="GO" id="GO:0003824">
    <property type="term" value="F:catalytic activity"/>
    <property type="evidence" value="ECO:0007669"/>
    <property type="project" value="UniProtKB-ARBA"/>
</dbReference>
<comment type="caution">
    <text evidence="5">The sequence shown here is derived from an EMBL/GenBank/DDBJ whole genome shotgun (WGS) entry which is preliminary data.</text>
</comment>
<reference evidence="5 6" key="2">
    <citation type="submission" date="2019-09" db="EMBL/GenBank/DDBJ databases">
        <authorList>
            <person name="Jin C."/>
        </authorList>
    </citation>
    <scope>NUCLEOTIDE SEQUENCE [LARGE SCALE GENOMIC DNA]</scope>
    <source>
        <strain evidence="5 6">AN110305</strain>
    </source>
</reference>
<proteinExistence type="inferred from homology"/>
<dbReference type="Pfam" id="PF00702">
    <property type="entry name" value="Hydrolase"/>
    <property type="match status" value="1"/>
</dbReference>
<comment type="cofactor">
    <cofactor evidence="1">
        <name>Mg(2+)</name>
        <dbReference type="ChEBI" id="CHEBI:18420"/>
    </cofactor>
</comment>
<keyword evidence="3" id="KW-0479">Metal-binding</keyword>
<evidence type="ECO:0000313" key="6">
    <source>
        <dbReference type="Proteomes" id="UP000323454"/>
    </source>
</evidence>
<dbReference type="SFLD" id="SFLDG01129">
    <property type="entry name" value="C1.5:_HAD__Beta-PGM__Phosphata"/>
    <property type="match status" value="1"/>
</dbReference>